<name>A0A1D2QSF8_9GAMM</name>
<dbReference type="STRING" id="62101.AB835_03530"/>
<proteinExistence type="predicted"/>
<protein>
    <submittedName>
        <fullName evidence="1">Uncharacterized protein</fullName>
    </submittedName>
</protein>
<dbReference type="EMBL" id="MDLC01000008">
    <property type="protein sequence ID" value="ODS24521.1"/>
    <property type="molecule type" value="Genomic_DNA"/>
</dbReference>
<comment type="caution">
    <text evidence="1">The sequence shown here is derived from an EMBL/GenBank/DDBJ whole genome shotgun (WGS) entry which is preliminary data.</text>
</comment>
<reference evidence="1 2" key="1">
    <citation type="journal article" date="2016" name="Appl. Environ. Microbiol.">
        <title>Lack of Overt Genome Reduction in the Bryostatin-Producing Bryozoan Symbiont "Candidatus Endobugula sertula".</title>
        <authorList>
            <person name="Miller I.J."/>
            <person name="Vanee N."/>
            <person name="Fong S.S."/>
            <person name="Lim-Fong G.E."/>
            <person name="Kwan J.C."/>
        </authorList>
    </citation>
    <scope>NUCLEOTIDE SEQUENCE [LARGE SCALE GENOMIC DNA]</scope>
    <source>
        <strain evidence="1">AB1-4</strain>
    </source>
</reference>
<accession>A0A1D2QSF8</accession>
<evidence type="ECO:0000313" key="2">
    <source>
        <dbReference type="Proteomes" id="UP000242502"/>
    </source>
</evidence>
<gene>
    <name evidence="1" type="ORF">AB835_03530</name>
</gene>
<evidence type="ECO:0000313" key="1">
    <source>
        <dbReference type="EMBL" id="ODS24521.1"/>
    </source>
</evidence>
<sequence>MGCGVDQCSNSYRNGGYVAFGGARLAYAGLAKGGSLLASSGVAASQFRNKLKNKFRLGAGKNWKCPNLSKYPTDDALRVAEGRTNTLINTYGAGVAAAGAYGASDAGCECNQ</sequence>
<dbReference type="AlphaFoldDB" id="A0A1D2QSF8"/>
<organism evidence="1 2">
    <name type="scientific">Candidatus Endobugula sertula</name>
    <name type="common">Bugula neritina bacterial symbiont</name>
    <dbReference type="NCBI Taxonomy" id="62101"/>
    <lineage>
        <taxon>Bacteria</taxon>
        <taxon>Pseudomonadati</taxon>
        <taxon>Pseudomonadota</taxon>
        <taxon>Gammaproteobacteria</taxon>
        <taxon>Cellvibrionales</taxon>
        <taxon>Cellvibrionaceae</taxon>
        <taxon>Candidatus Endobugula</taxon>
    </lineage>
</organism>
<dbReference type="Proteomes" id="UP000242502">
    <property type="component" value="Unassembled WGS sequence"/>
</dbReference>